<sequence>MSVTAKATFNSPPQLSRKLLRELLENPIMDGMHLSFSNDEFDEARHNMAIRACLIDQLFSISNSDNQESFLHIASRQGDIPLAYEMIRLGASIDAKDTQGQTALFHALQMFSALTVQMEERPPHSKSENENPHLHPNRAARIKIVARLLIEQHADVNIALDRLTCLRMLFRPRSKDWELIELLIAHGARDDPVGRIAFKFSKAEQRHLDALFRAKQKLRPRRPCPCFSGKLVTDCHGKKMKPLPLHFLCPCQSGSIYKNCCKKRRLRWLEGWNKERGSIELWREDMQVELPLPQHTMDIISKIMNNSDGAYSHAKVLARATDMPLAVGKTGIPPEIENPSTLLLETLEDLSEDGLVDPAFAFAIPRARWNVRPLGRKVPKQFSSRYAKSFNGYVDQYIAKGRDPRNKLEIEIAAKIGPSCGALYRVCEADGCNKQEGRNIDMLKMCQACKLTVYCSVQCQEAHWKVHKQICCAPFQTEQPLPSQRVLQERLTESVVAHCAHVAKCLKAENPDKYHRLISEGVPEH</sequence>
<keyword evidence="3 7" id="KW-0863">Zinc-finger</keyword>
<dbReference type="Gene3D" id="6.10.140.2220">
    <property type="match status" value="1"/>
</dbReference>
<dbReference type="GO" id="GO:0008270">
    <property type="term" value="F:zinc ion binding"/>
    <property type="evidence" value="ECO:0007669"/>
    <property type="project" value="UniProtKB-KW"/>
</dbReference>
<keyword evidence="2" id="KW-0677">Repeat</keyword>
<evidence type="ECO:0000313" key="10">
    <source>
        <dbReference type="Proteomes" id="UP000294933"/>
    </source>
</evidence>
<protein>
    <recommendedName>
        <fullName evidence="8">MYND-type domain-containing protein</fullName>
    </recommendedName>
</protein>
<evidence type="ECO:0000256" key="7">
    <source>
        <dbReference type="PROSITE-ProRule" id="PRU00134"/>
    </source>
</evidence>
<dbReference type="Proteomes" id="UP000294933">
    <property type="component" value="Unassembled WGS sequence"/>
</dbReference>
<gene>
    <name evidence="9" type="ORF">BD410DRAFT_827242</name>
</gene>
<proteinExistence type="predicted"/>
<dbReference type="STRING" id="50990.A0A4Y7Q998"/>
<dbReference type="Pfam" id="PF01753">
    <property type="entry name" value="zf-MYND"/>
    <property type="match status" value="1"/>
</dbReference>
<evidence type="ECO:0000259" key="8">
    <source>
        <dbReference type="PROSITE" id="PS50865"/>
    </source>
</evidence>
<accession>A0A4Y7Q998</accession>
<evidence type="ECO:0000256" key="1">
    <source>
        <dbReference type="ARBA" id="ARBA00022723"/>
    </source>
</evidence>
<dbReference type="InterPro" id="IPR002110">
    <property type="entry name" value="Ankyrin_rpt"/>
</dbReference>
<dbReference type="GO" id="GO:0005634">
    <property type="term" value="C:nucleus"/>
    <property type="evidence" value="ECO:0007669"/>
    <property type="project" value="TreeGrafter"/>
</dbReference>
<keyword evidence="4" id="KW-0862">Zinc</keyword>
<organism evidence="9 10">
    <name type="scientific">Rickenella mellea</name>
    <dbReference type="NCBI Taxonomy" id="50990"/>
    <lineage>
        <taxon>Eukaryota</taxon>
        <taxon>Fungi</taxon>
        <taxon>Dikarya</taxon>
        <taxon>Basidiomycota</taxon>
        <taxon>Agaricomycotina</taxon>
        <taxon>Agaricomycetes</taxon>
        <taxon>Hymenochaetales</taxon>
        <taxon>Rickenellaceae</taxon>
        <taxon>Rickenella</taxon>
    </lineage>
</organism>
<evidence type="ECO:0000313" key="9">
    <source>
        <dbReference type="EMBL" id="TDL24233.1"/>
    </source>
</evidence>
<dbReference type="SUPFAM" id="SSF144232">
    <property type="entry name" value="HIT/MYND zinc finger-like"/>
    <property type="match status" value="1"/>
</dbReference>
<dbReference type="PANTHER" id="PTHR24193:SF121">
    <property type="entry name" value="ADA2A-CONTAINING COMPLEX COMPONENT 3, ISOFORM D"/>
    <property type="match status" value="1"/>
</dbReference>
<evidence type="ECO:0000256" key="2">
    <source>
        <dbReference type="ARBA" id="ARBA00022737"/>
    </source>
</evidence>
<evidence type="ECO:0000256" key="3">
    <source>
        <dbReference type="ARBA" id="ARBA00022771"/>
    </source>
</evidence>
<dbReference type="AlphaFoldDB" id="A0A4Y7Q998"/>
<dbReference type="PROSITE" id="PS50865">
    <property type="entry name" value="ZF_MYND_2"/>
    <property type="match status" value="1"/>
</dbReference>
<keyword evidence="5 6" id="KW-0040">ANK repeat</keyword>
<dbReference type="PANTHER" id="PTHR24193">
    <property type="entry name" value="ANKYRIN REPEAT PROTEIN"/>
    <property type="match status" value="1"/>
</dbReference>
<dbReference type="GO" id="GO:0000976">
    <property type="term" value="F:transcription cis-regulatory region binding"/>
    <property type="evidence" value="ECO:0007669"/>
    <property type="project" value="TreeGrafter"/>
</dbReference>
<reference evidence="9 10" key="1">
    <citation type="submission" date="2018-06" db="EMBL/GenBank/DDBJ databases">
        <title>A transcriptomic atlas of mushroom development highlights an independent origin of complex multicellularity.</title>
        <authorList>
            <consortium name="DOE Joint Genome Institute"/>
            <person name="Krizsan K."/>
            <person name="Almasi E."/>
            <person name="Merenyi Z."/>
            <person name="Sahu N."/>
            <person name="Viragh M."/>
            <person name="Koszo T."/>
            <person name="Mondo S."/>
            <person name="Kiss B."/>
            <person name="Balint B."/>
            <person name="Kues U."/>
            <person name="Barry K."/>
            <person name="Hegedus J.C."/>
            <person name="Henrissat B."/>
            <person name="Johnson J."/>
            <person name="Lipzen A."/>
            <person name="Ohm R."/>
            <person name="Nagy I."/>
            <person name="Pangilinan J."/>
            <person name="Yan J."/>
            <person name="Xiong Y."/>
            <person name="Grigoriev I.V."/>
            <person name="Hibbett D.S."/>
            <person name="Nagy L.G."/>
        </authorList>
    </citation>
    <scope>NUCLEOTIDE SEQUENCE [LARGE SCALE GENOMIC DNA]</scope>
    <source>
        <strain evidence="9 10">SZMC22713</strain>
    </source>
</reference>
<dbReference type="PROSITE" id="PS50088">
    <property type="entry name" value="ANK_REPEAT"/>
    <property type="match status" value="1"/>
</dbReference>
<name>A0A4Y7Q998_9AGAM</name>
<feature type="repeat" description="ANK" evidence="6">
    <location>
        <begin position="66"/>
        <end position="98"/>
    </location>
</feature>
<dbReference type="SUPFAM" id="SSF48403">
    <property type="entry name" value="Ankyrin repeat"/>
    <property type="match status" value="1"/>
</dbReference>
<dbReference type="InterPro" id="IPR036770">
    <property type="entry name" value="Ankyrin_rpt-contain_sf"/>
</dbReference>
<dbReference type="PROSITE" id="PS50297">
    <property type="entry name" value="ANK_REP_REGION"/>
    <property type="match status" value="1"/>
</dbReference>
<dbReference type="OrthoDB" id="432970at2759"/>
<dbReference type="InterPro" id="IPR050663">
    <property type="entry name" value="Ankyrin-SOCS_Box"/>
</dbReference>
<dbReference type="GO" id="GO:0045944">
    <property type="term" value="P:positive regulation of transcription by RNA polymerase II"/>
    <property type="evidence" value="ECO:0007669"/>
    <property type="project" value="TreeGrafter"/>
</dbReference>
<feature type="domain" description="MYND-type" evidence="8">
    <location>
        <begin position="429"/>
        <end position="471"/>
    </location>
</feature>
<evidence type="ECO:0000256" key="6">
    <source>
        <dbReference type="PROSITE-ProRule" id="PRU00023"/>
    </source>
</evidence>
<dbReference type="VEuPathDB" id="FungiDB:BD410DRAFT_827242"/>
<evidence type="ECO:0000256" key="5">
    <source>
        <dbReference type="ARBA" id="ARBA00023043"/>
    </source>
</evidence>
<dbReference type="Gene3D" id="1.25.40.20">
    <property type="entry name" value="Ankyrin repeat-containing domain"/>
    <property type="match status" value="1"/>
</dbReference>
<keyword evidence="1" id="KW-0479">Metal-binding</keyword>
<keyword evidence="10" id="KW-1185">Reference proteome</keyword>
<dbReference type="EMBL" id="ML170167">
    <property type="protein sequence ID" value="TDL24233.1"/>
    <property type="molecule type" value="Genomic_DNA"/>
</dbReference>
<dbReference type="InterPro" id="IPR002893">
    <property type="entry name" value="Znf_MYND"/>
</dbReference>
<evidence type="ECO:0000256" key="4">
    <source>
        <dbReference type="ARBA" id="ARBA00022833"/>
    </source>
</evidence>